<evidence type="ECO:0000313" key="4">
    <source>
        <dbReference type="Proteomes" id="UP000286045"/>
    </source>
</evidence>
<dbReference type="PANTHER" id="PTHR33365">
    <property type="entry name" value="YALI0B05434P"/>
    <property type="match status" value="1"/>
</dbReference>
<reference evidence="3 4" key="1">
    <citation type="submission" date="2018-12" db="EMBL/GenBank/DDBJ databases">
        <title>Draft genome sequence of Xylaria grammica IHI A82.</title>
        <authorList>
            <person name="Buettner E."/>
            <person name="Kellner H."/>
        </authorList>
    </citation>
    <scope>NUCLEOTIDE SEQUENCE [LARGE SCALE GENOMIC DNA]</scope>
    <source>
        <strain evidence="3 4">IHI A82</strain>
    </source>
</reference>
<feature type="region of interest" description="Disordered" evidence="2">
    <location>
        <begin position="56"/>
        <end position="76"/>
    </location>
</feature>
<dbReference type="GO" id="GO:0043386">
    <property type="term" value="P:mycotoxin biosynthetic process"/>
    <property type="evidence" value="ECO:0007669"/>
    <property type="project" value="InterPro"/>
</dbReference>
<comment type="similarity">
    <text evidence="1">Belongs to the ustYa family.</text>
</comment>
<feature type="region of interest" description="Disordered" evidence="2">
    <location>
        <begin position="1"/>
        <end position="27"/>
    </location>
</feature>
<comment type="caution">
    <text evidence="3">The sequence shown here is derived from an EMBL/GenBank/DDBJ whole genome shotgun (WGS) entry which is preliminary data.</text>
</comment>
<evidence type="ECO:0000256" key="2">
    <source>
        <dbReference type="SAM" id="MobiDB-lite"/>
    </source>
</evidence>
<evidence type="ECO:0000313" key="3">
    <source>
        <dbReference type="EMBL" id="RWA06578.1"/>
    </source>
</evidence>
<dbReference type="STRING" id="363999.A0A439CWT7"/>
<proteinExistence type="inferred from homology"/>
<organism evidence="3 4">
    <name type="scientific">Xylaria grammica</name>
    <dbReference type="NCBI Taxonomy" id="363999"/>
    <lineage>
        <taxon>Eukaryota</taxon>
        <taxon>Fungi</taxon>
        <taxon>Dikarya</taxon>
        <taxon>Ascomycota</taxon>
        <taxon>Pezizomycotina</taxon>
        <taxon>Sordariomycetes</taxon>
        <taxon>Xylariomycetidae</taxon>
        <taxon>Xylariales</taxon>
        <taxon>Xylariaceae</taxon>
        <taxon>Xylaria</taxon>
    </lineage>
</organism>
<dbReference type="Proteomes" id="UP000286045">
    <property type="component" value="Unassembled WGS sequence"/>
</dbReference>
<dbReference type="Pfam" id="PF11807">
    <property type="entry name" value="UstYa"/>
    <property type="match status" value="1"/>
</dbReference>
<dbReference type="PANTHER" id="PTHR33365:SF14">
    <property type="entry name" value="TAT PATHWAY SIGNAL SEQUENCE"/>
    <property type="match status" value="1"/>
</dbReference>
<keyword evidence="4" id="KW-1185">Reference proteome</keyword>
<dbReference type="AlphaFoldDB" id="A0A439CWT7"/>
<protein>
    <submittedName>
        <fullName evidence="3">Uncharacterized protein</fullName>
    </submittedName>
</protein>
<dbReference type="EMBL" id="RYZI01000325">
    <property type="protein sequence ID" value="RWA06578.1"/>
    <property type="molecule type" value="Genomic_DNA"/>
</dbReference>
<sequence length="227" mass="26567">MMPQWTPQLSSEKPLESNESVWRQSPSDAVDVAWERVTDVGMLEITREQLLKLGKDPSSSVHAAPEWSGRDEGSEDGDERYLAIIDGVHLMHCLNSMRKSLYHNYPYYFPNGYPPSYGAHLSHCQEMIADWLMCQPSIEFVSFGWYERRDPPFPDFDITHKCVDYEQILEWQNQHRIKGLTKPMFDALRPEDGVTRRTSTVMYDEILDHRWDEILEAAERHMKLSDE</sequence>
<evidence type="ECO:0000256" key="1">
    <source>
        <dbReference type="ARBA" id="ARBA00035112"/>
    </source>
</evidence>
<name>A0A439CWT7_9PEZI</name>
<accession>A0A439CWT7</accession>
<dbReference type="InterPro" id="IPR021765">
    <property type="entry name" value="UstYa-like"/>
</dbReference>
<gene>
    <name evidence="3" type="ORF">EKO27_g8527</name>
</gene>